<dbReference type="KEGG" id="hpx:HMPREF0462_0373"/>
<evidence type="ECO:0000313" key="2">
    <source>
        <dbReference type="EMBL" id="AEE69978.1"/>
    </source>
</evidence>
<keyword evidence="1" id="KW-1133">Transmembrane helix</keyword>
<feature type="transmembrane region" description="Helical" evidence="1">
    <location>
        <begin position="55"/>
        <end position="75"/>
    </location>
</feature>
<sequence length="76" mass="8772">MSEKEWLLAPIELVSKALHKNKASIRIRLCGIIAETDANNYGLGLKRASLNSMEAFLLLFWKKFVIFLLLMLFVWC</sequence>
<gene>
    <name evidence="2" type="ORF">HMPREF0462_0373</name>
</gene>
<evidence type="ECO:0000256" key="1">
    <source>
        <dbReference type="SAM" id="Phobius"/>
    </source>
</evidence>
<protein>
    <submittedName>
        <fullName evidence="2">Uncharacterized protein</fullName>
    </submittedName>
</protein>
<proteinExistence type="predicted"/>
<dbReference type="AlphaFoldDB" id="F4D4J1"/>
<accession>F4D4J1</accession>
<dbReference type="Proteomes" id="UP000008459">
    <property type="component" value="Chromosome"/>
</dbReference>
<dbReference type="HOGENOM" id="CLU_2649493_0_0_7"/>
<reference evidence="2 3" key="1">
    <citation type="submission" date="2011-03" db="EMBL/GenBank/DDBJ databases">
        <authorList>
            <person name="Muzny D."/>
            <person name="Qin X."/>
            <person name="Deng J."/>
            <person name="Jiang H."/>
            <person name="Liu Y."/>
            <person name="Qu J."/>
            <person name="Song X.-Z."/>
            <person name="Zhang L."/>
            <person name="Thornton R."/>
            <person name="Coyle M."/>
            <person name="Francisco L."/>
            <person name="Jackson L."/>
            <person name="Javaid M."/>
            <person name="Korchina V."/>
            <person name="Kovar C."/>
            <person name="Mata R."/>
            <person name="Mathew T."/>
            <person name="Ngo R."/>
            <person name="Nguyen L."/>
            <person name="Nguyen N."/>
            <person name="Okwuonu G."/>
            <person name="Ongeri F."/>
            <person name="Pham C."/>
            <person name="Simmons D."/>
            <person name="Wilczek-Boney K."/>
            <person name="Hale W."/>
            <person name="Jakkamsetti A."/>
            <person name="Pham P."/>
            <person name="Ruth R."/>
            <person name="San Lucas F."/>
            <person name="Warren J."/>
            <person name="Zhang J."/>
            <person name="Zhao Z."/>
            <person name="Zhou C."/>
            <person name="Zhu D."/>
            <person name="Lee S."/>
            <person name="Bess C."/>
            <person name="Blankenburg K."/>
            <person name="Forbes L."/>
            <person name="Fu Q."/>
            <person name="Gubbala S."/>
            <person name="Hirani K."/>
            <person name="Jayaseelan J.C."/>
            <person name="Lara F."/>
            <person name="Munidasa M."/>
            <person name="Palculict T."/>
            <person name="Patil S."/>
            <person name="Pu L.-L."/>
            <person name="Saada N."/>
            <person name="Tang L."/>
            <person name="Weissenberger G."/>
            <person name="Zhu Y."/>
            <person name="Hemphill L."/>
            <person name="Shang Y."/>
            <person name="Youmans B."/>
            <person name="Ayvaz T."/>
            <person name="Ross M."/>
            <person name="Santibanez J."/>
            <person name="Aqrawi P."/>
            <person name="Gross S."/>
            <person name="Joshi V."/>
            <person name="Fowler G."/>
            <person name="Nazareth L."/>
            <person name="Reid J."/>
            <person name="Worley K."/>
            <person name="Petrosino J."/>
            <person name="Highlander S."/>
            <person name="Gibbs R."/>
            <person name="Gibbs R."/>
        </authorList>
    </citation>
    <scope>NUCLEOTIDE SEQUENCE [LARGE SCALE GENOMIC DNA]</scope>
    <source>
        <strain evidence="2 3">83</strain>
    </source>
</reference>
<name>F4D4J1_HELPX</name>
<dbReference type="PATRIC" id="fig|585538.3.peg.385"/>
<keyword evidence="1" id="KW-0472">Membrane</keyword>
<evidence type="ECO:0000313" key="3">
    <source>
        <dbReference type="Proteomes" id="UP000008459"/>
    </source>
</evidence>
<keyword evidence="1" id="KW-0812">Transmembrane</keyword>
<dbReference type="EMBL" id="CP002605">
    <property type="protein sequence ID" value="AEE69978.1"/>
    <property type="molecule type" value="Genomic_DNA"/>
</dbReference>
<organism evidence="2 3">
    <name type="scientific">Helicobacter pylori 83</name>
    <dbReference type="NCBI Taxonomy" id="585538"/>
    <lineage>
        <taxon>Bacteria</taxon>
        <taxon>Pseudomonadati</taxon>
        <taxon>Campylobacterota</taxon>
        <taxon>Epsilonproteobacteria</taxon>
        <taxon>Campylobacterales</taxon>
        <taxon>Helicobacteraceae</taxon>
        <taxon>Helicobacter</taxon>
    </lineage>
</organism>